<evidence type="ECO:0000313" key="4">
    <source>
        <dbReference type="Proteomes" id="UP001153365"/>
    </source>
</evidence>
<evidence type="ECO:0000256" key="2">
    <source>
        <dbReference type="SAM" id="Phobius"/>
    </source>
</evidence>
<organism evidence="3 4">
    <name type="scientific">Phakopsora pachyrhizi</name>
    <name type="common">Asian soybean rust disease fungus</name>
    <dbReference type="NCBI Taxonomy" id="170000"/>
    <lineage>
        <taxon>Eukaryota</taxon>
        <taxon>Fungi</taxon>
        <taxon>Dikarya</taxon>
        <taxon>Basidiomycota</taxon>
        <taxon>Pucciniomycotina</taxon>
        <taxon>Pucciniomycetes</taxon>
        <taxon>Pucciniales</taxon>
        <taxon>Phakopsoraceae</taxon>
        <taxon>Phakopsora</taxon>
    </lineage>
</organism>
<evidence type="ECO:0000256" key="1">
    <source>
        <dbReference type="SAM" id="MobiDB-lite"/>
    </source>
</evidence>
<sequence>MVLRKANLLINHFVIFNEQIPLIMFLLRVFFVFWLSSSMLMLGKGVLAFIRMNAFGDAGEHLPHDSVSWNSRDLSDLQPNFHNDDQNHMAHSTYPVGSYYSNQKPEEDIDWGEDDIPPQDVWNNHADQTVNLQEAMSFDQGHSWNFAQFEGLSFSGPNHQKETYPHAGSSQYQSSSSSTIQPMHDVELFDKNYVNSVPNLDEFWYPVSSFELQPHQNFEIPHENQMTQDPAFQYAQNHFRNSPHLYEMGSISGYQNHDGEALNLNPASLSHNFGSKSVNAEINPWINSIDDESLNINIAASKKPKRKKTLSYVKVGGSLEEKFRLIDILNKNFRRCSKEDALARVTYTGPGDKQNYIRSIHEKALCFTKEHSPAAGPRATLRDKEPFDNLNRSLENRLRRQVIYEYALGFELTVSESLKEGVYLFADNFKTNKNVAQHPDKPVRMKNISLMGIIFVKIIAKMYSEKDASEEFEDEESLLNYNKLFWEFCFKDHEEIKGDLREFFISIAGSRASKINVEQLLTAKFSGQHATIVTIFKPMAINILDSLEKLDILMYSWHFAFFRTMVYYPELIFNGSGFSGSNLKKFIEDGILYYYEAGKNV</sequence>
<keyword evidence="4" id="KW-1185">Reference proteome</keyword>
<reference evidence="3" key="1">
    <citation type="submission" date="2022-06" db="EMBL/GenBank/DDBJ databases">
        <authorList>
            <consortium name="SYNGENTA / RWTH Aachen University"/>
        </authorList>
    </citation>
    <scope>NUCLEOTIDE SEQUENCE</scope>
</reference>
<feature type="region of interest" description="Disordered" evidence="1">
    <location>
        <begin position="156"/>
        <end position="179"/>
    </location>
</feature>
<proteinExistence type="predicted"/>
<evidence type="ECO:0000313" key="3">
    <source>
        <dbReference type="EMBL" id="CAH7681946.1"/>
    </source>
</evidence>
<comment type="caution">
    <text evidence="3">The sequence shown here is derived from an EMBL/GenBank/DDBJ whole genome shotgun (WGS) entry which is preliminary data.</text>
</comment>
<dbReference type="AlphaFoldDB" id="A0AAV0B903"/>
<protein>
    <submittedName>
        <fullName evidence="3">Expressed protein</fullName>
    </submittedName>
</protein>
<keyword evidence="2" id="KW-1133">Transmembrane helix</keyword>
<dbReference type="EMBL" id="CALTRL010003770">
    <property type="protein sequence ID" value="CAH7681946.1"/>
    <property type="molecule type" value="Genomic_DNA"/>
</dbReference>
<name>A0AAV0B903_PHAPC</name>
<feature type="compositionally biased region" description="Low complexity" evidence="1">
    <location>
        <begin position="169"/>
        <end position="178"/>
    </location>
</feature>
<dbReference type="Proteomes" id="UP001153365">
    <property type="component" value="Unassembled WGS sequence"/>
</dbReference>
<feature type="transmembrane region" description="Helical" evidence="2">
    <location>
        <begin position="20"/>
        <end position="42"/>
    </location>
</feature>
<gene>
    <name evidence="3" type="ORF">PPACK8108_LOCUS14622</name>
</gene>
<keyword evidence="2" id="KW-0472">Membrane</keyword>
<accession>A0AAV0B903</accession>
<keyword evidence="2" id="KW-0812">Transmembrane</keyword>